<proteinExistence type="predicted"/>
<dbReference type="EMBL" id="CAUYUJ010016113">
    <property type="protein sequence ID" value="CAK0861977.1"/>
    <property type="molecule type" value="Genomic_DNA"/>
</dbReference>
<keyword evidence="6" id="KW-1185">Reference proteome</keyword>
<protein>
    <recommendedName>
        <fullName evidence="7">Peptidylglycine monooxygenase</fullName>
    </recommendedName>
</protein>
<dbReference type="InterPro" id="IPR000945">
    <property type="entry name" value="DBH-like"/>
</dbReference>
<dbReference type="PANTHER" id="PTHR10157:SF23">
    <property type="entry name" value="MOXD1 HOMOLOG 1"/>
    <property type="match status" value="1"/>
</dbReference>
<accession>A0ABN9USB4</accession>
<evidence type="ECO:0000313" key="5">
    <source>
        <dbReference type="EMBL" id="CAK0861977.1"/>
    </source>
</evidence>
<evidence type="ECO:0000256" key="2">
    <source>
        <dbReference type="ARBA" id="ARBA00023180"/>
    </source>
</evidence>
<dbReference type="InterPro" id="IPR000323">
    <property type="entry name" value="Cu2_ascorb_mOase_N"/>
</dbReference>
<dbReference type="PANTHER" id="PTHR10157">
    <property type="entry name" value="DOPAMINE BETA HYDROXYLASE RELATED"/>
    <property type="match status" value="1"/>
</dbReference>
<keyword evidence="1" id="KW-1015">Disulfide bond</keyword>
<evidence type="ECO:0000259" key="4">
    <source>
        <dbReference type="Pfam" id="PF03712"/>
    </source>
</evidence>
<dbReference type="Gene3D" id="2.60.120.310">
    <property type="entry name" value="Copper type II, ascorbate-dependent monooxygenase, N-terminal domain"/>
    <property type="match status" value="1"/>
</dbReference>
<dbReference type="Pfam" id="PF01082">
    <property type="entry name" value="Cu2_monooxygen"/>
    <property type="match status" value="1"/>
</dbReference>
<evidence type="ECO:0000256" key="1">
    <source>
        <dbReference type="ARBA" id="ARBA00023157"/>
    </source>
</evidence>
<gene>
    <name evidence="5" type="ORF">PCOR1329_LOCUS50503</name>
</gene>
<feature type="domain" description="Copper type II ascorbate-dependent monooxygenase C-terminal" evidence="4">
    <location>
        <begin position="186"/>
        <end position="333"/>
    </location>
</feature>
<reference evidence="5" key="1">
    <citation type="submission" date="2023-10" db="EMBL/GenBank/DDBJ databases">
        <authorList>
            <person name="Chen Y."/>
            <person name="Shah S."/>
            <person name="Dougan E. K."/>
            <person name="Thang M."/>
            <person name="Chan C."/>
        </authorList>
    </citation>
    <scope>NUCLEOTIDE SEQUENCE [LARGE SCALE GENOMIC DNA]</scope>
</reference>
<name>A0ABN9USB4_9DINO</name>
<dbReference type="InterPro" id="IPR024548">
    <property type="entry name" value="Cu2_monoox_C"/>
</dbReference>
<evidence type="ECO:0000313" key="6">
    <source>
        <dbReference type="Proteomes" id="UP001189429"/>
    </source>
</evidence>
<sequence length="384" mass="42626">MSSRARRRRPRRALSKSLGLALVASRGGAGSVETEKVEPWLVQHQNVEVNLRSGKDVYMSRFFEMPNMDSAAGITAMTVVRSGEAERYIHHVSLFGCDEGFEPPRLNISFPDKSEHVLGTGCSRKIHTFNVNTLFFKFPEGYMYSLDSKYMKLTVHYKALHVREIVVDSTGVLTEFGRSLKTVQYLELGPKARKMLSIPPGLARYVVESLCPPDDMAAAMGRLSLNEIEVIGARAHMHLAGTAFKAEVLHSNGSSTPFAVHKVYNIDEDQRSRFLKRSIVVSKGDALKVTCVYNTQGRSHRTILGFDINDEMCIGGILMSPRLPSFHACYHMENRRQGEGKCTGINERKPFTVVATTDVRGPDAGEAKAAIFHSKTSACLGKVR</sequence>
<dbReference type="InterPro" id="IPR036939">
    <property type="entry name" value="Cu2_ascorb_mOase_N_sf"/>
</dbReference>
<dbReference type="InterPro" id="IPR008977">
    <property type="entry name" value="PHM/PNGase_F_dom_sf"/>
</dbReference>
<dbReference type="Gene3D" id="2.60.120.230">
    <property type="match status" value="1"/>
</dbReference>
<evidence type="ECO:0008006" key="7">
    <source>
        <dbReference type="Google" id="ProtNLM"/>
    </source>
</evidence>
<evidence type="ECO:0000259" key="3">
    <source>
        <dbReference type="Pfam" id="PF01082"/>
    </source>
</evidence>
<dbReference type="InterPro" id="IPR014784">
    <property type="entry name" value="Cu2_ascorb_mOase-like_C"/>
</dbReference>
<feature type="domain" description="Copper type II ascorbate-dependent monooxygenase N-terminal" evidence="3">
    <location>
        <begin position="46"/>
        <end position="159"/>
    </location>
</feature>
<dbReference type="Pfam" id="PF03712">
    <property type="entry name" value="Cu2_monoox_C"/>
    <property type="match status" value="1"/>
</dbReference>
<dbReference type="SUPFAM" id="SSF49742">
    <property type="entry name" value="PHM/PNGase F"/>
    <property type="match status" value="2"/>
</dbReference>
<organism evidence="5 6">
    <name type="scientific">Prorocentrum cordatum</name>
    <dbReference type="NCBI Taxonomy" id="2364126"/>
    <lineage>
        <taxon>Eukaryota</taxon>
        <taxon>Sar</taxon>
        <taxon>Alveolata</taxon>
        <taxon>Dinophyceae</taxon>
        <taxon>Prorocentrales</taxon>
        <taxon>Prorocentraceae</taxon>
        <taxon>Prorocentrum</taxon>
    </lineage>
</organism>
<dbReference type="Proteomes" id="UP001189429">
    <property type="component" value="Unassembled WGS sequence"/>
</dbReference>
<keyword evidence="2" id="KW-0325">Glycoprotein</keyword>
<comment type="caution">
    <text evidence="5">The sequence shown here is derived from an EMBL/GenBank/DDBJ whole genome shotgun (WGS) entry which is preliminary data.</text>
</comment>